<dbReference type="PRINTS" id="PR00260">
    <property type="entry name" value="CHEMTRNSDUCR"/>
</dbReference>
<dbReference type="GO" id="GO:0007165">
    <property type="term" value="P:signal transduction"/>
    <property type="evidence" value="ECO:0007669"/>
    <property type="project" value="UniProtKB-KW"/>
</dbReference>
<dbReference type="OrthoDB" id="9765776at2"/>
<dbReference type="PROSITE" id="PS50113">
    <property type="entry name" value="PAC"/>
    <property type="match status" value="3"/>
</dbReference>
<dbReference type="Proteomes" id="UP000198615">
    <property type="component" value="Unassembled WGS sequence"/>
</dbReference>
<dbReference type="InterPro" id="IPR000700">
    <property type="entry name" value="PAS-assoc_C"/>
</dbReference>
<dbReference type="Pfam" id="PF08447">
    <property type="entry name" value="PAS_3"/>
    <property type="match status" value="2"/>
</dbReference>
<reference evidence="5 6" key="1">
    <citation type="submission" date="2016-10" db="EMBL/GenBank/DDBJ databases">
        <authorList>
            <person name="Varghese N."/>
            <person name="Submissions S."/>
        </authorList>
    </citation>
    <scope>NUCLEOTIDE SEQUENCE [LARGE SCALE GENOMIC DNA]</scope>
    <source>
        <strain evidence="5 6">DSM 18839</strain>
    </source>
</reference>
<name>A0A8G2BHU0_9PROT</name>
<dbReference type="InterPro" id="IPR050903">
    <property type="entry name" value="Bact_Chemotaxis_MeTrfase"/>
</dbReference>
<dbReference type="EMBL" id="FNBW01000003">
    <property type="protein sequence ID" value="SDF40764.1"/>
    <property type="molecule type" value="Genomic_DNA"/>
</dbReference>
<dbReference type="InterPro" id="IPR000014">
    <property type="entry name" value="PAS"/>
</dbReference>
<dbReference type="GO" id="GO:0004888">
    <property type="term" value="F:transmembrane signaling receptor activity"/>
    <property type="evidence" value="ECO:0007669"/>
    <property type="project" value="InterPro"/>
</dbReference>
<organism evidence="5 6">
    <name type="scientific">Thalassobaculum litoreum DSM 18839</name>
    <dbReference type="NCBI Taxonomy" id="1123362"/>
    <lineage>
        <taxon>Bacteria</taxon>
        <taxon>Pseudomonadati</taxon>
        <taxon>Pseudomonadota</taxon>
        <taxon>Alphaproteobacteria</taxon>
        <taxon>Rhodospirillales</taxon>
        <taxon>Thalassobaculaceae</taxon>
        <taxon>Thalassobaculum</taxon>
    </lineage>
</organism>
<dbReference type="Gene3D" id="3.30.450.20">
    <property type="entry name" value="PAS domain"/>
    <property type="match status" value="3"/>
</dbReference>
<feature type="domain" description="PAC" evidence="4">
    <location>
        <begin position="207"/>
        <end position="259"/>
    </location>
</feature>
<evidence type="ECO:0000256" key="1">
    <source>
        <dbReference type="PROSITE-ProRule" id="PRU00284"/>
    </source>
</evidence>
<evidence type="ECO:0000259" key="3">
    <source>
        <dbReference type="PROSITE" id="PS50112"/>
    </source>
</evidence>
<dbReference type="NCBIfam" id="TIGR00229">
    <property type="entry name" value="sensory_box"/>
    <property type="match status" value="3"/>
</dbReference>
<comment type="caution">
    <text evidence="5">The sequence shown here is derived from an EMBL/GenBank/DDBJ whole genome shotgun (WGS) entry which is preliminary data.</text>
</comment>
<dbReference type="AlphaFoldDB" id="A0A8G2BHU0"/>
<dbReference type="SMART" id="SM00086">
    <property type="entry name" value="PAC"/>
    <property type="match status" value="3"/>
</dbReference>
<feature type="domain" description="PAC" evidence="4">
    <location>
        <begin position="85"/>
        <end position="137"/>
    </location>
</feature>
<dbReference type="Gene3D" id="1.10.287.950">
    <property type="entry name" value="Methyl-accepting chemotaxis protein"/>
    <property type="match status" value="1"/>
</dbReference>
<feature type="domain" description="PAS" evidence="3">
    <location>
        <begin position="12"/>
        <end position="82"/>
    </location>
</feature>
<gene>
    <name evidence="5" type="ORF">SAMN05660686_01206</name>
</gene>
<dbReference type="PANTHER" id="PTHR24422">
    <property type="entry name" value="CHEMOTAXIS PROTEIN METHYLTRANSFERASE"/>
    <property type="match status" value="1"/>
</dbReference>
<dbReference type="SMART" id="SM00283">
    <property type="entry name" value="MA"/>
    <property type="match status" value="1"/>
</dbReference>
<evidence type="ECO:0000259" key="2">
    <source>
        <dbReference type="PROSITE" id="PS50111"/>
    </source>
</evidence>
<dbReference type="SUPFAM" id="SSF55785">
    <property type="entry name" value="PYP-like sensor domain (PAS domain)"/>
    <property type="match status" value="3"/>
</dbReference>
<dbReference type="PROSITE" id="PS50111">
    <property type="entry name" value="CHEMOTAXIS_TRANSDUC_2"/>
    <property type="match status" value="1"/>
</dbReference>
<dbReference type="CDD" id="cd00130">
    <property type="entry name" value="PAS"/>
    <property type="match status" value="3"/>
</dbReference>
<dbReference type="InterPro" id="IPR001610">
    <property type="entry name" value="PAC"/>
</dbReference>
<proteinExistence type="predicted"/>
<dbReference type="InterPro" id="IPR013656">
    <property type="entry name" value="PAS_4"/>
</dbReference>
<dbReference type="SMART" id="SM00091">
    <property type="entry name" value="PAS"/>
    <property type="match status" value="3"/>
</dbReference>
<dbReference type="Pfam" id="PF00015">
    <property type="entry name" value="MCPsignal"/>
    <property type="match status" value="1"/>
</dbReference>
<evidence type="ECO:0000313" key="6">
    <source>
        <dbReference type="Proteomes" id="UP000198615"/>
    </source>
</evidence>
<dbReference type="GO" id="GO:0016020">
    <property type="term" value="C:membrane"/>
    <property type="evidence" value="ECO:0007669"/>
    <property type="project" value="InterPro"/>
</dbReference>
<dbReference type="SUPFAM" id="SSF58104">
    <property type="entry name" value="Methyl-accepting chemotaxis protein (MCP) signaling domain"/>
    <property type="match status" value="1"/>
</dbReference>
<feature type="domain" description="PAC" evidence="4">
    <location>
        <begin position="329"/>
        <end position="381"/>
    </location>
</feature>
<evidence type="ECO:0000259" key="4">
    <source>
        <dbReference type="PROSITE" id="PS50113"/>
    </source>
</evidence>
<keyword evidence="6" id="KW-1185">Reference proteome</keyword>
<feature type="domain" description="PAS" evidence="3">
    <location>
        <begin position="148"/>
        <end position="186"/>
    </location>
</feature>
<sequence>MFLFTRRADNENKPEIAEALNRSQALIEFGLDGTVKTANENFLKLMGFSLDQVVGKNHSTFVPKHEGDSAEYRAFWQALRGGETQTGVFRRVKRDGSDIWLQASYIPTTNRAGALTGVIKLATDVTERVLRDVFSSGQTDAIGKSMAVIEFELDGTIVRANQNFLDTLGYSLSEIQGKHHSMFIDPAQVKSEEYKQFWPSLAAGNFKQGEFKRIGKGGREVWIQATYNPIRDLDGNPFRVVKFATDVTKQKLKAADAQGQIDAIGASQAVIEFDLDGIIQSANAHFLGAIGYTIDEIRGRHHRMFVDKGYQSSPEYAEFWDALRRGQYRSGEFRRIGKGGREVWIQASYNPICDLNGKPFKVVKYASDVTDQVLARKRAEHVQQLMETVAAGAEELNASVKEIATSMVKSKDTTAGAFDLVVAADGFTVELEGATKAMGGIVEAINDITGQISLLALNATIESARAGEAGKGFAVVANEVKNLANQAKNATDQIGENISRMQHVSSEVVNSLASIRSAMDEVQEYVASTAAAVEEQSTVANDMSANMQRASQEASAMGR</sequence>
<dbReference type="Pfam" id="PF08448">
    <property type="entry name" value="PAS_4"/>
    <property type="match status" value="1"/>
</dbReference>
<keyword evidence="1" id="KW-0807">Transducer</keyword>
<dbReference type="GO" id="GO:0006935">
    <property type="term" value="P:chemotaxis"/>
    <property type="evidence" value="ECO:0007669"/>
    <property type="project" value="InterPro"/>
</dbReference>
<dbReference type="InterPro" id="IPR013655">
    <property type="entry name" value="PAS_fold_3"/>
</dbReference>
<accession>A0A8G2BHU0</accession>
<dbReference type="RefSeq" id="WP_093148916.1">
    <property type="nucleotide sequence ID" value="NZ_FNBW01000003.1"/>
</dbReference>
<dbReference type="InterPro" id="IPR004090">
    <property type="entry name" value="Chemotax_Me-accpt_rcpt"/>
</dbReference>
<dbReference type="PROSITE" id="PS50112">
    <property type="entry name" value="PAS"/>
    <property type="match status" value="2"/>
</dbReference>
<dbReference type="InterPro" id="IPR004089">
    <property type="entry name" value="MCPsignal_dom"/>
</dbReference>
<protein>
    <submittedName>
        <fullName evidence="5">Methyl-accepting chemotaxis sensory transducer with Pas/Pac sensor</fullName>
    </submittedName>
</protein>
<evidence type="ECO:0000313" key="5">
    <source>
        <dbReference type="EMBL" id="SDF40764.1"/>
    </source>
</evidence>
<dbReference type="InterPro" id="IPR035965">
    <property type="entry name" value="PAS-like_dom_sf"/>
</dbReference>
<dbReference type="PANTHER" id="PTHR24422:SF10">
    <property type="entry name" value="CHEMOTAXIS PROTEIN METHYLTRANSFERASE 2"/>
    <property type="match status" value="1"/>
</dbReference>
<feature type="domain" description="Methyl-accepting transducer" evidence="2">
    <location>
        <begin position="380"/>
        <end position="559"/>
    </location>
</feature>